<comment type="caution">
    <text evidence="1">The sequence shown here is derived from an EMBL/GenBank/DDBJ whole genome shotgun (WGS) entry which is preliminary data.</text>
</comment>
<evidence type="ECO:0000313" key="1">
    <source>
        <dbReference type="EMBL" id="NIJ65108.1"/>
    </source>
</evidence>
<dbReference type="AlphaFoldDB" id="A0A7X5UZN0"/>
<proteinExistence type="predicted"/>
<dbReference type="EMBL" id="JAASQV010000002">
    <property type="protein sequence ID" value="NIJ65108.1"/>
    <property type="molecule type" value="Genomic_DNA"/>
</dbReference>
<accession>A0A7X5UZN0</accession>
<reference evidence="1 2" key="1">
    <citation type="submission" date="2020-03" db="EMBL/GenBank/DDBJ databases">
        <title>Genomic Encyclopedia of Type Strains, Phase IV (KMG-IV): sequencing the most valuable type-strain genomes for metagenomic binning, comparative biology and taxonomic classification.</title>
        <authorList>
            <person name="Goeker M."/>
        </authorList>
    </citation>
    <scope>NUCLEOTIDE SEQUENCE [LARGE SCALE GENOMIC DNA]</scope>
    <source>
        <strain evidence="1 2">DSM 4733</strain>
    </source>
</reference>
<name>A0A7X5UZN0_9SPHN</name>
<protein>
    <submittedName>
        <fullName evidence="1">Putative transcriptional regulator</fullName>
    </submittedName>
</protein>
<sequence length="66" mass="7343">MRSWYFPDMTRERSLFDERDPAAEAAADARAEADVGAGRLVGHDAVKRWIASWGTEAPLPRPKTGE</sequence>
<keyword evidence="2" id="KW-1185">Reference proteome</keyword>
<gene>
    <name evidence="1" type="ORF">FHR20_002070</name>
</gene>
<organism evidence="1 2">
    <name type="scientific">Sphingomonas leidyi</name>
    <dbReference type="NCBI Taxonomy" id="68569"/>
    <lineage>
        <taxon>Bacteria</taxon>
        <taxon>Pseudomonadati</taxon>
        <taxon>Pseudomonadota</taxon>
        <taxon>Alphaproteobacteria</taxon>
        <taxon>Sphingomonadales</taxon>
        <taxon>Sphingomonadaceae</taxon>
        <taxon>Sphingomonas</taxon>
    </lineage>
</organism>
<dbReference type="Proteomes" id="UP000564677">
    <property type="component" value="Unassembled WGS sequence"/>
</dbReference>
<evidence type="ECO:0000313" key="2">
    <source>
        <dbReference type="Proteomes" id="UP000564677"/>
    </source>
</evidence>